<comment type="caution">
    <text evidence="2">The sequence shown here is derived from an EMBL/GenBank/DDBJ whole genome shotgun (WGS) entry which is preliminary data.</text>
</comment>
<keyword evidence="3" id="KW-1185">Reference proteome</keyword>
<evidence type="ECO:0000313" key="3">
    <source>
        <dbReference type="Proteomes" id="UP000266721"/>
    </source>
</evidence>
<feature type="transmembrane region" description="Helical" evidence="1">
    <location>
        <begin position="6"/>
        <end position="24"/>
    </location>
</feature>
<name>A0A3L5TUG7_MYTGA</name>
<dbReference type="SMR" id="A0A3L5TUG7"/>
<dbReference type="AlphaFoldDB" id="A0A3L5TUG7"/>
<evidence type="ECO:0000313" key="2">
    <source>
        <dbReference type="EMBL" id="OPL33187.1"/>
    </source>
</evidence>
<keyword evidence="1" id="KW-0472">Membrane</keyword>
<accession>A0A3L5TUG7</accession>
<dbReference type="Proteomes" id="UP000266721">
    <property type="component" value="Unassembled WGS sequence"/>
</dbReference>
<proteinExistence type="predicted"/>
<reference evidence="2 3" key="1">
    <citation type="journal article" date="2016" name="PLoS ONE">
        <title>A First Insight into the Genome of the Filter-Feeder Mussel Mytilus galloprovincialis.</title>
        <authorList>
            <person name="Murgarella M."/>
            <person name="Puiu D."/>
            <person name="Novoa B."/>
            <person name="Figueras A."/>
            <person name="Posada D."/>
            <person name="Canchaya C."/>
        </authorList>
    </citation>
    <scope>NUCLEOTIDE SEQUENCE [LARGE SCALE GENOMIC DNA]</scope>
    <source>
        <tissue evidence="2">Muscle</tissue>
    </source>
</reference>
<keyword evidence="1" id="KW-0812">Transmembrane</keyword>
<sequence>LIIGVLVTGAIFVVIVVICIKGGCNKGRPGRVMTTTGGGVGTHVAVTNTSHNPGYLQPMNPYGYSAPPPAYGMMYPQTQQVSPAYPSAPGVQQGYGAPAQPQYSSVYNQPTKYCVTPATSTAIHTGLTPPIVVDTAADILDTNIVITIIMTTETISGGAIAGLIIGVLAAGAIFVVIVVICIKGGCNKGRPGRVMTTTGGGIGTHVAVTNTSHNPGYMQPMQPMNQYGYSAPPPAYGMMYPPAQQVSPAYPSAPGVQQGYGAPAQPQYSSFYNQPVFGNLPRANM</sequence>
<gene>
    <name evidence="2" type="ORF">AM593_09866</name>
</gene>
<evidence type="ECO:0000256" key="1">
    <source>
        <dbReference type="SAM" id="Phobius"/>
    </source>
</evidence>
<feature type="non-terminal residue" evidence="2">
    <location>
        <position position="1"/>
    </location>
</feature>
<dbReference type="EMBL" id="KV584381">
    <property type="protein sequence ID" value="OPL33187.1"/>
    <property type="molecule type" value="Genomic_DNA"/>
</dbReference>
<protein>
    <submittedName>
        <fullName evidence="2">Uncharacterized protein</fullName>
    </submittedName>
</protein>
<keyword evidence="1" id="KW-1133">Transmembrane helix</keyword>
<organism evidence="2 3">
    <name type="scientific">Mytilus galloprovincialis</name>
    <name type="common">Mediterranean mussel</name>
    <dbReference type="NCBI Taxonomy" id="29158"/>
    <lineage>
        <taxon>Eukaryota</taxon>
        <taxon>Metazoa</taxon>
        <taxon>Spiralia</taxon>
        <taxon>Lophotrochozoa</taxon>
        <taxon>Mollusca</taxon>
        <taxon>Bivalvia</taxon>
        <taxon>Autobranchia</taxon>
        <taxon>Pteriomorphia</taxon>
        <taxon>Mytilida</taxon>
        <taxon>Mytiloidea</taxon>
        <taxon>Mytilidae</taxon>
        <taxon>Mytilinae</taxon>
        <taxon>Mytilus</taxon>
    </lineage>
</organism>
<feature type="transmembrane region" description="Helical" evidence="1">
    <location>
        <begin position="159"/>
        <end position="180"/>
    </location>
</feature>